<dbReference type="Pfam" id="PF00685">
    <property type="entry name" value="Sulfotransfer_1"/>
    <property type="match status" value="1"/>
</dbReference>
<name>A0A4V6A7I6_POPAL</name>
<protein>
    <recommendedName>
        <fullName evidence="1">Sulfotransferase</fullName>
        <ecNumber evidence="1">2.8.2.-</ecNumber>
    </recommendedName>
</protein>
<gene>
    <name evidence="3" type="ORF">D5086_0000195040</name>
</gene>
<dbReference type="EC" id="2.8.2.-" evidence="1"/>
<sequence>MCSFEELSSLEVNKNAEHRTPGISSLFKIVYSFRKGEIGDWANHLTPEMGARLDDIMEKKLKGSGLKLPSLVSAENEKAKTLYEKRFSGNGINQKSPTLTKMSSWISCPEYRSAETNLDLKPPIATNYISTSNKSNEL</sequence>
<evidence type="ECO:0000259" key="2">
    <source>
        <dbReference type="Pfam" id="PF00685"/>
    </source>
</evidence>
<reference evidence="3" key="1">
    <citation type="submission" date="2018-10" db="EMBL/GenBank/DDBJ databases">
        <title>Population genomic analysis revealed the cold adaptation of white poplar.</title>
        <authorList>
            <person name="Liu Y.-J."/>
        </authorList>
    </citation>
    <scope>NUCLEOTIDE SEQUENCE [LARGE SCALE GENOMIC DNA]</scope>
    <source>
        <strain evidence="3">PAL-ZL1</strain>
    </source>
</reference>
<proteinExistence type="inferred from homology"/>
<accession>A0A4V6A7I6</accession>
<dbReference type="InterPro" id="IPR000863">
    <property type="entry name" value="Sulfotransferase_dom"/>
</dbReference>
<comment type="similarity">
    <text evidence="1">Belongs to the sulfotransferase 1 family.</text>
</comment>
<organism evidence="3">
    <name type="scientific">Populus alba</name>
    <name type="common">White poplar</name>
    <dbReference type="NCBI Taxonomy" id="43335"/>
    <lineage>
        <taxon>Eukaryota</taxon>
        <taxon>Viridiplantae</taxon>
        <taxon>Streptophyta</taxon>
        <taxon>Embryophyta</taxon>
        <taxon>Tracheophyta</taxon>
        <taxon>Spermatophyta</taxon>
        <taxon>Magnoliopsida</taxon>
        <taxon>eudicotyledons</taxon>
        <taxon>Gunneridae</taxon>
        <taxon>Pentapetalae</taxon>
        <taxon>rosids</taxon>
        <taxon>fabids</taxon>
        <taxon>Malpighiales</taxon>
        <taxon>Salicaceae</taxon>
        <taxon>Saliceae</taxon>
        <taxon>Populus</taxon>
    </lineage>
</organism>
<feature type="domain" description="Sulfotransferase" evidence="2">
    <location>
        <begin position="2"/>
        <end position="65"/>
    </location>
</feature>
<dbReference type="InterPro" id="IPR027417">
    <property type="entry name" value="P-loop_NTPase"/>
</dbReference>
<evidence type="ECO:0000313" key="3">
    <source>
        <dbReference type="EMBL" id="TKR99115.1"/>
    </source>
</evidence>
<dbReference type="EMBL" id="RCHU01000641">
    <property type="protein sequence ID" value="TKR99115.1"/>
    <property type="molecule type" value="Genomic_DNA"/>
</dbReference>
<dbReference type="Gene3D" id="3.40.50.300">
    <property type="entry name" value="P-loop containing nucleotide triphosphate hydrolases"/>
    <property type="match status" value="1"/>
</dbReference>
<dbReference type="AlphaFoldDB" id="A0A4V6A7I6"/>
<dbReference type="GO" id="GO:0008146">
    <property type="term" value="F:sulfotransferase activity"/>
    <property type="evidence" value="ECO:0007669"/>
    <property type="project" value="InterPro"/>
</dbReference>
<evidence type="ECO:0000256" key="1">
    <source>
        <dbReference type="RuleBase" id="RU361155"/>
    </source>
</evidence>
<dbReference type="STRING" id="43335.A0A4V6A7I6"/>
<keyword evidence="1" id="KW-0808">Transferase</keyword>
<comment type="caution">
    <text evidence="3">The sequence shown here is derived from an EMBL/GenBank/DDBJ whole genome shotgun (WGS) entry which is preliminary data.</text>
</comment>
<dbReference type="SUPFAM" id="SSF52540">
    <property type="entry name" value="P-loop containing nucleoside triphosphate hydrolases"/>
    <property type="match status" value="1"/>
</dbReference>